<name>A0A397GLG9_9GLOM</name>
<reference evidence="2 3" key="1">
    <citation type="submission" date="2018-08" db="EMBL/GenBank/DDBJ databases">
        <title>Genome and evolution of the arbuscular mycorrhizal fungus Diversispora epigaea (formerly Glomus versiforme) and its bacterial endosymbionts.</title>
        <authorList>
            <person name="Sun X."/>
            <person name="Fei Z."/>
            <person name="Harrison M."/>
        </authorList>
    </citation>
    <scope>NUCLEOTIDE SEQUENCE [LARGE SCALE GENOMIC DNA]</scope>
    <source>
        <strain evidence="2 3">IT104</strain>
    </source>
</reference>
<dbReference type="PROSITE" id="PS50011">
    <property type="entry name" value="PROTEIN_KINASE_DOM"/>
    <property type="match status" value="1"/>
</dbReference>
<dbReference type="PANTHER" id="PTHR44329">
    <property type="entry name" value="SERINE/THREONINE-PROTEIN KINASE TNNI3K-RELATED"/>
    <property type="match status" value="1"/>
</dbReference>
<evidence type="ECO:0000313" key="3">
    <source>
        <dbReference type="Proteomes" id="UP000266861"/>
    </source>
</evidence>
<evidence type="ECO:0000259" key="1">
    <source>
        <dbReference type="PROSITE" id="PS50011"/>
    </source>
</evidence>
<proteinExistence type="predicted"/>
<dbReference type="InterPro" id="IPR011009">
    <property type="entry name" value="Kinase-like_dom_sf"/>
</dbReference>
<dbReference type="InterPro" id="IPR051681">
    <property type="entry name" value="Ser/Thr_Kinases-Pseudokinases"/>
</dbReference>
<dbReference type="EMBL" id="PQFF01000434">
    <property type="protein sequence ID" value="RHZ50326.1"/>
    <property type="molecule type" value="Genomic_DNA"/>
</dbReference>
<dbReference type="GO" id="GO:0005524">
    <property type="term" value="F:ATP binding"/>
    <property type="evidence" value="ECO:0007669"/>
    <property type="project" value="InterPro"/>
</dbReference>
<accession>A0A397GLG9</accession>
<dbReference type="PANTHER" id="PTHR44329:SF214">
    <property type="entry name" value="PROTEIN KINASE DOMAIN-CONTAINING PROTEIN"/>
    <property type="match status" value="1"/>
</dbReference>
<gene>
    <name evidence="2" type="ORF">Glove_501g8</name>
</gene>
<dbReference type="Pfam" id="PF07714">
    <property type="entry name" value="PK_Tyr_Ser-Thr"/>
    <property type="match status" value="1"/>
</dbReference>
<comment type="caution">
    <text evidence="2">The sequence shown here is derived from an EMBL/GenBank/DDBJ whole genome shotgun (WGS) entry which is preliminary data.</text>
</comment>
<keyword evidence="3" id="KW-1185">Reference proteome</keyword>
<feature type="domain" description="Protein kinase" evidence="1">
    <location>
        <begin position="26"/>
        <end position="150"/>
    </location>
</feature>
<dbReference type="Gene3D" id="1.10.510.10">
    <property type="entry name" value="Transferase(Phosphotransferase) domain 1"/>
    <property type="match status" value="1"/>
</dbReference>
<protein>
    <recommendedName>
        <fullName evidence="1">Protein kinase domain-containing protein</fullName>
    </recommendedName>
</protein>
<organism evidence="2 3">
    <name type="scientific">Diversispora epigaea</name>
    <dbReference type="NCBI Taxonomy" id="1348612"/>
    <lineage>
        <taxon>Eukaryota</taxon>
        <taxon>Fungi</taxon>
        <taxon>Fungi incertae sedis</taxon>
        <taxon>Mucoromycota</taxon>
        <taxon>Glomeromycotina</taxon>
        <taxon>Glomeromycetes</taxon>
        <taxon>Diversisporales</taxon>
        <taxon>Diversisporaceae</taxon>
        <taxon>Diversispora</taxon>
    </lineage>
</organism>
<dbReference type="OrthoDB" id="10261027at2759"/>
<dbReference type="SUPFAM" id="SSF56112">
    <property type="entry name" value="Protein kinase-like (PK-like)"/>
    <property type="match status" value="1"/>
</dbReference>
<dbReference type="GO" id="GO:0004674">
    <property type="term" value="F:protein serine/threonine kinase activity"/>
    <property type="evidence" value="ECO:0007669"/>
    <property type="project" value="TreeGrafter"/>
</dbReference>
<dbReference type="InterPro" id="IPR000719">
    <property type="entry name" value="Prot_kinase_dom"/>
</dbReference>
<dbReference type="AlphaFoldDB" id="A0A397GLG9"/>
<sequence length="150" mass="17679">MAENSKLHIEDAFRHKFIKFISYSELKDLTQVDSGKFGSIHTAYRNKLRKTVAIKRLHSFAQNDTAIQKFVHEPQIQKRVEYHPNLWYPSNKDYLLILQYADGGNLRNYFDRNYPSLTWNDKFKISHGIADALRCLHDEDIVHRDLVSTV</sequence>
<dbReference type="Proteomes" id="UP000266861">
    <property type="component" value="Unassembled WGS sequence"/>
</dbReference>
<evidence type="ECO:0000313" key="2">
    <source>
        <dbReference type="EMBL" id="RHZ50326.1"/>
    </source>
</evidence>
<dbReference type="InterPro" id="IPR001245">
    <property type="entry name" value="Ser-Thr/Tyr_kinase_cat_dom"/>
</dbReference>